<evidence type="ECO:0000313" key="2">
    <source>
        <dbReference type="Proteomes" id="UP001152795"/>
    </source>
</evidence>
<protein>
    <submittedName>
        <fullName evidence="1">Uncharacterized protein</fullName>
    </submittedName>
</protein>
<keyword evidence="2" id="KW-1185">Reference proteome</keyword>
<comment type="caution">
    <text evidence="1">The sequence shown here is derived from an EMBL/GenBank/DDBJ whole genome shotgun (WGS) entry which is preliminary data.</text>
</comment>
<dbReference type="EMBL" id="CACRXK020006433">
    <property type="protein sequence ID" value="CAB4009382.1"/>
    <property type="molecule type" value="Genomic_DNA"/>
</dbReference>
<reference evidence="1" key="1">
    <citation type="submission" date="2020-04" db="EMBL/GenBank/DDBJ databases">
        <authorList>
            <person name="Alioto T."/>
            <person name="Alioto T."/>
            <person name="Gomez Garrido J."/>
        </authorList>
    </citation>
    <scope>NUCLEOTIDE SEQUENCE</scope>
    <source>
        <strain evidence="1">A484AB</strain>
    </source>
</reference>
<sequence>MFGTRSPGKVYNFVHTDEIWKDHVIRELQSQKKWTEQWGYLFDEYQKLQENLLNIGSELEDELEAKLALELEQNMEQNLDENLECSLLKQDECEGNALAEGLADCTVKKDITSHIARLQENAKGKNDILKLLKWPCEGMI</sequence>
<dbReference type="InterPro" id="IPR020339">
    <property type="entry name" value="C20orf85-like"/>
</dbReference>
<dbReference type="Proteomes" id="UP001152795">
    <property type="component" value="Unassembled WGS sequence"/>
</dbReference>
<dbReference type="OrthoDB" id="10031946at2759"/>
<organism evidence="1 2">
    <name type="scientific">Paramuricea clavata</name>
    <name type="common">Red gorgonian</name>
    <name type="synonym">Violescent sea-whip</name>
    <dbReference type="NCBI Taxonomy" id="317549"/>
    <lineage>
        <taxon>Eukaryota</taxon>
        <taxon>Metazoa</taxon>
        <taxon>Cnidaria</taxon>
        <taxon>Anthozoa</taxon>
        <taxon>Octocorallia</taxon>
        <taxon>Malacalcyonacea</taxon>
        <taxon>Plexauridae</taxon>
        <taxon>Paramuricea</taxon>
    </lineage>
</organism>
<dbReference type="Pfam" id="PF14945">
    <property type="entry name" value="LLC1"/>
    <property type="match status" value="1"/>
</dbReference>
<dbReference type="AlphaFoldDB" id="A0A7D9IL08"/>
<name>A0A7D9IL08_PARCT</name>
<accession>A0A7D9IL08</accession>
<gene>
    <name evidence="1" type="ORF">PACLA_8A067704</name>
</gene>
<evidence type="ECO:0000313" key="1">
    <source>
        <dbReference type="EMBL" id="CAB4009382.1"/>
    </source>
</evidence>
<proteinExistence type="predicted"/>